<dbReference type="OrthoDB" id="786951at2759"/>
<name>A0A813Z1F4_9BILA</name>
<evidence type="ECO:0000259" key="5">
    <source>
        <dbReference type="PROSITE" id="PS50174"/>
    </source>
</evidence>
<dbReference type="PANTHER" id="PTHR21032">
    <property type="entry name" value="G PATCH DOMAIN-CONTAINING PROTEIN 11"/>
    <property type="match status" value="1"/>
</dbReference>
<comment type="caution">
    <text evidence="6">The sequence shown here is derived from an EMBL/GenBank/DDBJ whole genome shotgun (WGS) entry which is preliminary data.</text>
</comment>
<dbReference type="InterPro" id="IPR025239">
    <property type="entry name" value="DUF4187"/>
</dbReference>
<dbReference type="GO" id="GO:0003676">
    <property type="term" value="F:nucleic acid binding"/>
    <property type="evidence" value="ECO:0007669"/>
    <property type="project" value="InterPro"/>
</dbReference>
<feature type="domain" description="G-patch" evidence="5">
    <location>
        <begin position="89"/>
        <end position="141"/>
    </location>
</feature>
<accession>A0A813Z1F4</accession>
<keyword evidence="7" id="KW-1185">Reference proteome</keyword>
<protein>
    <recommendedName>
        <fullName evidence="2">G patch domain-containing protein 11</fullName>
    </recommendedName>
    <alternativeName>
        <fullName evidence="3">Coiled-coil domain-containing protein 75</fullName>
    </alternativeName>
</protein>
<proteinExistence type="inferred from homology"/>
<dbReference type="InterPro" id="IPR039249">
    <property type="entry name" value="GPATCH11"/>
</dbReference>
<dbReference type="GO" id="GO:0000776">
    <property type="term" value="C:kinetochore"/>
    <property type="evidence" value="ECO:0007669"/>
    <property type="project" value="TreeGrafter"/>
</dbReference>
<dbReference type="AlphaFoldDB" id="A0A813Z1F4"/>
<dbReference type="SMART" id="SM00443">
    <property type="entry name" value="G_patch"/>
    <property type="match status" value="1"/>
</dbReference>
<evidence type="ECO:0000256" key="1">
    <source>
        <dbReference type="ARBA" id="ARBA00007140"/>
    </source>
</evidence>
<evidence type="ECO:0000256" key="2">
    <source>
        <dbReference type="ARBA" id="ARBA00021978"/>
    </source>
</evidence>
<comment type="similarity">
    <text evidence="1">Belongs to the GPATCH11 family.</text>
</comment>
<evidence type="ECO:0000256" key="4">
    <source>
        <dbReference type="SAM" id="MobiDB-lite"/>
    </source>
</evidence>
<sequence length="404" mass="47891">MSCKKKDNSVSFNHDDEAHIEDEDDYMSDKLLNQIGDTRPGLVFNRETARKYDLEKKIDLKNRQNRQLSVKELEELKRNEALKTSALKTDNKGFNLMLKMGYKKGESLGKNNKTEEEKSGLIEPIPIEIKTDREGLGQSSERKQKLEEIKKLRENLGAKKRAQEKDFEKSYLMFKRGKFNLRKVRYNLHKCQRICYQLDSAKGIKNPEVSWYWPANITEALRQQREKFEPKIESKKEIIEEAIYTETELSEDLSKTSDYKETILIRPERGRVDLKQVYDERLKSFLETNELVDSKKIENTNNEDETEEESDYFVDNDYNEQVRLEKTRNEGEELSDIDEDEKNEIEENNEELMFKKIDSICLYLREKYFYCVWCATTFSNEQDMSQNCPGLSEKDHEEDEQENE</sequence>
<organism evidence="6 7">
    <name type="scientific">Brachionus calyciflorus</name>
    <dbReference type="NCBI Taxonomy" id="104777"/>
    <lineage>
        <taxon>Eukaryota</taxon>
        <taxon>Metazoa</taxon>
        <taxon>Spiralia</taxon>
        <taxon>Gnathifera</taxon>
        <taxon>Rotifera</taxon>
        <taxon>Eurotatoria</taxon>
        <taxon>Monogononta</taxon>
        <taxon>Pseudotrocha</taxon>
        <taxon>Ploima</taxon>
        <taxon>Brachionidae</taxon>
        <taxon>Brachionus</taxon>
    </lineage>
</organism>
<dbReference type="Pfam" id="PF13821">
    <property type="entry name" value="DUF4187"/>
    <property type="match status" value="1"/>
</dbReference>
<evidence type="ECO:0000313" key="6">
    <source>
        <dbReference type="EMBL" id="CAF0892751.1"/>
    </source>
</evidence>
<feature type="region of interest" description="Disordered" evidence="4">
    <location>
        <begin position="1"/>
        <end position="22"/>
    </location>
</feature>
<dbReference type="PROSITE" id="PS50174">
    <property type="entry name" value="G_PATCH"/>
    <property type="match status" value="1"/>
</dbReference>
<feature type="compositionally biased region" description="Basic and acidic residues" evidence="4">
    <location>
        <begin position="1"/>
        <end position="17"/>
    </location>
</feature>
<dbReference type="InterPro" id="IPR000467">
    <property type="entry name" value="G_patch_dom"/>
</dbReference>
<dbReference type="Proteomes" id="UP000663879">
    <property type="component" value="Unassembled WGS sequence"/>
</dbReference>
<evidence type="ECO:0000256" key="3">
    <source>
        <dbReference type="ARBA" id="ARBA00030688"/>
    </source>
</evidence>
<feature type="region of interest" description="Disordered" evidence="4">
    <location>
        <begin position="385"/>
        <end position="404"/>
    </location>
</feature>
<dbReference type="EMBL" id="CAJNOC010001808">
    <property type="protein sequence ID" value="CAF0892751.1"/>
    <property type="molecule type" value="Genomic_DNA"/>
</dbReference>
<dbReference type="Pfam" id="PF01585">
    <property type="entry name" value="G-patch"/>
    <property type="match status" value="1"/>
</dbReference>
<dbReference type="SMART" id="SM01173">
    <property type="entry name" value="DUF4187"/>
    <property type="match status" value="1"/>
</dbReference>
<dbReference type="PANTHER" id="PTHR21032:SF0">
    <property type="entry name" value="G PATCH DOMAIN-CONTAINING PROTEIN 11"/>
    <property type="match status" value="1"/>
</dbReference>
<reference evidence="6" key="1">
    <citation type="submission" date="2021-02" db="EMBL/GenBank/DDBJ databases">
        <authorList>
            <person name="Nowell W R."/>
        </authorList>
    </citation>
    <scope>NUCLEOTIDE SEQUENCE</scope>
    <source>
        <strain evidence="6">Ploen Becks lab</strain>
    </source>
</reference>
<evidence type="ECO:0000313" key="7">
    <source>
        <dbReference type="Proteomes" id="UP000663879"/>
    </source>
</evidence>
<gene>
    <name evidence="6" type="ORF">OXX778_LOCUS10995</name>
</gene>